<dbReference type="AlphaFoldDB" id="A0A2A4MRC9"/>
<keyword evidence="1" id="KW-1133">Transmembrane helix</keyword>
<keyword evidence="1" id="KW-0812">Transmembrane</keyword>
<organism evidence="2 3">
    <name type="scientific">SAR86 cluster bacterium</name>
    <dbReference type="NCBI Taxonomy" id="2030880"/>
    <lineage>
        <taxon>Bacteria</taxon>
        <taxon>Pseudomonadati</taxon>
        <taxon>Pseudomonadota</taxon>
        <taxon>Gammaproteobacteria</taxon>
        <taxon>SAR86 cluster</taxon>
    </lineage>
</organism>
<evidence type="ECO:0000313" key="3">
    <source>
        <dbReference type="Proteomes" id="UP000218172"/>
    </source>
</evidence>
<sequence length="66" mass="7858">MISELLNSENWTHEQWLLFSIMGFVVLAGLVIIWRMVTIFKMTRTPKQAPGLRRLRRTPTTYHDKK</sequence>
<name>A0A2A4MRC9_9GAMM</name>
<evidence type="ECO:0000256" key="1">
    <source>
        <dbReference type="SAM" id="Phobius"/>
    </source>
</evidence>
<dbReference type="EMBL" id="NVQR01000036">
    <property type="protein sequence ID" value="PCH62611.1"/>
    <property type="molecule type" value="Genomic_DNA"/>
</dbReference>
<comment type="caution">
    <text evidence="2">The sequence shown here is derived from an EMBL/GenBank/DDBJ whole genome shotgun (WGS) entry which is preliminary data.</text>
</comment>
<protein>
    <submittedName>
        <fullName evidence="2">Uncharacterized protein</fullName>
    </submittedName>
</protein>
<dbReference type="Proteomes" id="UP000218172">
    <property type="component" value="Unassembled WGS sequence"/>
</dbReference>
<feature type="transmembrane region" description="Helical" evidence="1">
    <location>
        <begin position="16"/>
        <end position="37"/>
    </location>
</feature>
<keyword evidence="1" id="KW-0472">Membrane</keyword>
<accession>A0A2A4MRC9</accession>
<gene>
    <name evidence="2" type="ORF">COC19_02565</name>
</gene>
<evidence type="ECO:0000313" key="2">
    <source>
        <dbReference type="EMBL" id="PCH62611.1"/>
    </source>
</evidence>
<reference evidence="3" key="1">
    <citation type="submission" date="2017-08" db="EMBL/GenBank/DDBJ databases">
        <title>A dynamic microbial community with high functional redundancy inhabits the cold, oxic subseafloor aquifer.</title>
        <authorList>
            <person name="Tully B.J."/>
            <person name="Wheat C.G."/>
            <person name="Glazer B.T."/>
            <person name="Huber J.A."/>
        </authorList>
    </citation>
    <scope>NUCLEOTIDE SEQUENCE [LARGE SCALE GENOMIC DNA]</scope>
</reference>
<proteinExistence type="predicted"/>